<protein>
    <submittedName>
        <fullName evidence="3">Uncharacterized protein</fullName>
    </submittedName>
</protein>
<proteinExistence type="predicted"/>
<dbReference type="InterPro" id="IPR032675">
    <property type="entry name" value="LRR_dom_sf"/>
</dbReference>
<organism evidence="3 4">
    <name type="scientific">Haematococcus lacustris</name>
    <name type="common">Green alga</name>
    <name type="synonym">Haematococcus pluvialis</name>
    <dbReference type="NCBI Taxonomy" id="44745"/>
    <lineage>
        <taxon>Eukaryota</taxon>
        <taxon>Viridiplantae</taxon>
        <taxon>Chlorophyta</taxon>
        <taxon>core chlorophytes</taxon>
        <taxon>Chlorophyceae</taxon>
        <taxon>CS clade</taxon>
        <taxon>Chlamydomonadales</taxon>
        <taxon>Haematococcaceae</taxon>
        <taxon>Haematococcus</taxon>
    </lineage>
</organism>
<feature type="compositionally biased region" description="Basic and acidic residues" evidence="2">
    <location>
        <begin position="42"/>
        <end position="52"/>
    </location>
</feature>
<dbReference type="Gene3D" id="3.80.10.10">
    <property type="entry name" value="Ribonuclease Inhibitor"/>
    <property type="match status" value="1"/>
</dbReference>
<name>A0A6A0ACF4_HAELA</name>
<gene>
    <name evidence="3" type="ORF">HaLaN_29211</name>
</gene>
<dbReference type="AlphaFoldDB" id="A0A6A0ACF4"/>
<feature type="non-terminal residue" evidence="3">
    <location>
        <position position="67"/>
    </location>
</feature>
<dbReference type="SUPFAM" id="SSF52047">
    <property type="entry name" value="RNI-like"/>
    <property type="match status" value="1"/>
</dbReference>
<dbReference type="GO" id="GO:0005930">
    <property type="term" value="C:axoneme"/>
    <property type="evidence" value="ECO:0007669"/>
    <property type="project" value="UniProtKB-SubCell"/>
</dbReference>
<keyword evidence="4" id="KW-1185">Reference proteome</keyword>
<accession>A0A6A0ACF4</accession>
<feature type="region of interest" description="Disordered" evidence="2">
    <location>
        <begin position="30"/>
        <end position="67"/>
    </location>
</feature>
<sequence>ELLKLSDNLLTGASLVPLAALPRLTSLSLSRNPGLEGLEGVSGKEDSAKDALRGAGLSPDSSFPSLK</sequence>
<evidence type="ECO:0000313" key="4">
    <source>
        <dbReference type="Proteomes" id="UP000485058"/>
    </source>
</evidence>
<reference evidence="3 4" key="1">
    <citation type="submission" date="2020-02" db="EMBL/GenBank/DDBJ databases">
        <title>Draft genome sequence of Haematococcus lacustris strain NIES-144.</title>
        <authorList>
            <person name="Morimoto D."/>
            <person name="Nakagawa S."/>
            <person name="Yoshida T."/>
            <person name="Sawayama S."/>
        </authorList>
    </citation>
    <scope>NUCLEOTIDE SEQUENCE [LARGE SCALE GENOMIC DNA]</scope>
    <source>
        <strain evidence="3 4">NIES-144</strain>
    </source>
</reference>
<dbReference type="Proteomes" id="UP000485058">
    <property type="component" value="Unassembled WGS sequence"/>
</dbReference>
<evidence type="ECO:0000256" key="2">
    <source>
        <dbReference type="SAM" id="MobiDB-lite"/>
    </source>
</evidence>
<comment type="subcellular location">
    <subcellularLocation>
        <location evidence="1">Cytoplasm</location>
        <location evidence="1">Cytoskeleton</location>
        <location evidence="1">Cilium axoneme</location>
    </subcellularLocation>
</comment>
<evidence type="ECO:0000313" key="3">
    <source>
        <dbReference type="EMBL" id="GFH30368.1"/>
    </source>
</evidence>
<dbReference type="EMBL" id="BLLF01004859">
    <property type="protein sequence ID" value="GFH30368.1"/>
    <property type="molecule type" value="Genomic_DNA"/>
</dbReference>
<comment type="caution">
    <text evidence="3">The sequence shown here is derived from an EMBL/GenBank/DDBJ whole genome shotgun (WGS) entry which is preliminary data.</text>
</comment>
<feature type="non-terminal residue" evidence="3">
    <location>
        <position position="1"/>
    </location>
</feature>
<evidence type="ECO:0000256" key="1">
    <source>
        <dbReference type="ARBA" id="ARBA00004430"/>
    </source>
</evidence>